<feature type="domain" description="Calcineurin-like phosphoesterase" evidence="1">
    <location>
        <begin position="13"/>
        <end position="245"/>
    </location>
</feature>
<dbReference type="PIRSF" id="PIRSF030250">
    <property type="entry name" value="Ptase_At2g46880"/>
    <property type="match status" value="1"/>
</dbReference>
<comment type="caution">
    <text evidence="2">The sequence shown here is derived from an EMBL/GenBank/DDBJ whole genome shotgun (WGS) entry which is preliminary data.</text>
</comment>
<reference evidence="2 3" key="1">
    <citation type="submission" date="2021-11" db="EMBL/GenBank/DDBJ databases">
        <title>Draft genome sequence of Paenibacillus profundus YoMME, a new Gram-positive bacteria with exoelectrogenic properties.</title>
        <authorList>
            <person name="Hubenova Y."/>
            <person name="Hubenova E."/>
            <person name="Manasiev Y."/>
            <person name="Peykov S."/>
            <person name="Mitov M."/>
        </authorList>
    </citation>
    <scope>NUCLEOTIDE SEQUENCE [LARGE SCALE GENOMIC DNA]</scope>
    <source>
        <strain evidence="2 3">YoMME</strain>
    </source>
</reference>
<evidence type="ECO:0000313" key="2">
    <source>
        <dbReference type="EMBL" id="MCE5173074.1"/>
    </source>
</evidence>
<gene>
    <name evidence="2" type="ORF">LQV63_27810</name>
</gene>
<dbReference type="Gene3D" id="3.60.21.10">
    <property type="match status" value="1"/>
</dbReference>
<protein>
    <submittedName>
        <fullName evidence="2">Metallophosphoesterase family protein</fullName>
    </submittedName>
</protein>
<dbReference type="InterPro" id="IPR029052">
    <property type="entry name" value="Metallo-depent_PP-like"/>
</dbReference>
<dbReference type="PANTHER" id="PTHR32440">
    <property type="entry name" value="PHOSPHATASE DCR2-RELATED-RELATED"/>
    <property type="match status" value="1"/>
</dbReference>
<dbReference type="PANTHER" id="PTHR32440:SF11">
    <property type="entry name" value="METALLOPHOSPHOESTERASE DOMAIN-CONTAINING PROTEIN"/>
    <property type="match status" value="1"/>
</dbReference>
<dbReference type="SUPFAM" id="SSF56300">
    <property type="entry name" value="Metallo-dependent phosphatases"/>
    <property type="match status" value="1"/>
</dbReference>
<dbReference type="CDD" id="cd07383">
    <property type="entry name" value="MPP_Dcr2"/>
    <property type="match status" value="1"/>
</dbReference>
<dbReference type="Proteomes" id="UP001199916">
    <property type="component" value="Unassembled WGS sequence"/>
</dbReference>
<dbReference type="Pfam" id="PF00149">
    <property type="entry name" value="Metallophos"/>
    <property type="match status" value="1"/>
</dbReference>
<proteinExistence type="predicted"/>
<dbReference type="InterPro" id="IPR004843">
    <property type="entry name" value="Calcineurin-like_PHP"/>
</dbReference>
<dbReference type="RefSeq" id="WP_233699089.1">
    <property type="nucleotide sequence ID" value="NZ_JAJNBZ010000040.1"/>
</dbReference>
<evidence type="ECO:0000313" key="3">
    <source>
        <dbReference type="Proteomes" id="UP001199916"/>
    </source>
</evidence>
<name>A0ABS8YQ38_9BACL</name>
<organism evidence="2 3">
    <name type="scientific">Paenibacillus profundus</name>
    <dbReference type="NCBI Taxonomy" id="1173085"/>
    <lineage>
        <taxon>Bacteria</taxon>
        <taxon>Bacillati</taxon>
        <taxon>Bacillota</taxon>
        <taxon>Bacilli</taxon>
        <taxon>Bacillales</taxon>
        <taxon>Paenibacillaceae</taxon>
        <taxon>Paenibacillus</taxon>
    </lineage>
</organism>
<accession>A0ABS8YQ38</accession>
<sequence length="301" mass="33534">MSKTLTFREDGTFKILQFTDVHMGDGVDGRDKDAHTVALMERLIEQERPDLIVYTGDLCWSHGVKDPEQGFRLAISPAVKSGLPWAAVFGNHDTEEGVTREQLMDVMLESDTCLAEPGPEHLSGVGNYMLPIQSAGGGEVKALLYFLDSGCEAPKHIGGYEWIHGDQVEWYAGVSKEMTAQHRSPLPALTFFHIPLPEYDAVWHTGSVISGKKFERVCAPKMNSGLYARMVEMGDVMATFVGHDHDNDYIGELHGISLCYGRTTGYNCYGKLQRGARVIQLIEGKREFHTWLRLENGTVLK</sequence>
<dbReference type="InterPro" id="IPR011230">
    <property type="entry name" value="PAP14/16/28/29"/>
</dbReference>
<dbReference type="EMBL" id="JAJNBZ010000040">
    <property type="protein sequence ID" value="MCE5173074.1"/>
    <property type="molecule type" value="Genomic_DNA"/>
</dbReference>
<evidence type="ECO:0000259" key="1">
    <source>
        <dbReference type="Pfam" id="PF00149"/>
    </source>
</evidence>
<keyword evidence="3" id="KW-1185">Reference proteome</keyword>